<dbReference type="AlphaFoldDB" id="A0A433QT60"/>
<dbReference type="EMBL" id="RBNJ01001637">
    <property type="protein sequence ID" value="RUS32936.1"/>
    <property type="molecule type" value="Genomic_DNA"/>
</dbReference>
<organism evidence="1 2">
    <name type="scientific">Jimgerdemannia flammicorona</name>
    <dbReference type="NCBI Taxonomy" id="994334"/>
    <lineage>
        <taxon>Eukaryota</taxon>
        <taxon>Fungi</taxon>
        <taxon>Fungi incertae sedis</taxon>
        <taxon>Mucoromycota</taxon>
        <taxon>Mucoromycotina</taxon>
        <taxon>Endogonomycetes</taxon>
        <taxon>Endogonales</taxon>
        <taxon>Endogonaceae</taxon>
        <taxon>Jimgerdemannia</taxon>
    </lineage>
</organism>
<accession>A0A433QT60</accession>
<reference evidence="1 2" key="1">
    <citation type="journal article" date="2018" name="New Phytol.">
        <title>Phylogenomics of Endogonaceae and evolution of mycorrhizas within Mucoromycota.</title>
        <authorList>
            <person name="Chang Y."/>
            <person name="Desiro A."/>
            <person name="Na H."/>
            <person name="Sandor L."/>
            <person name="Lipzen A."/>
            <person name="Clum A."/>
            <person name="Barry K."/>
            <person name="Grigoriev I.V."/>
            <person name="Martin F.M."/>
            <person name="Stajich J.E."/>
            <person name="Smith M.E."/>
            <person name="Bonito G."/>
            <person name="Spatafora J.W."/>
        </authorList>
    </citation>
    <scope>NUCLEOTIDE SEQUENCE [LARGE SCALE GENOMIC DNA]</scope>
    <source>
        <strain evidence="1 2">AD002</strain>
    </source>
</reference>
<dbReference type="Proteomes" id="UP000274822">
    <property type="component" value="Unassembled WGS sequence"/>
</dbReference>
<keyword evidence="2" id="KW-1185">Reference proteome</keyword>
<protein>
    <submittedName>
        <fullName evidence="1">Uncharacterized protein</fullName>
    </submittedName>
</protein>
<comment type="caution">
    <text evidence="1">The sequence shown here is derived from an EMBL/GenBank/DDBJ whole genome shotgun (WGS) entry which is preliminary data.</text>
</comment>
<proteinExistence type="predicted"/>
<evidence type="ECO:0000313" key="1">
    <source>
        <dbReference type="EMBL" id="RUS32936.1"/>
    </source>
</evidence>
<gene>
    <name evidence="1" type="ORF">BC938DRAFT_473758</name>
</gene>
<name>A0A433QT60_9FUNG</name>
<evidence type="ECO:0000313" key="2">
    <source>
        <dbReference type="Proteomes" id="UP000274822"/>
    </source>
</evidence>
<sequence>MCDPSIIHFWNTQDELKLIKMMTTNGVLSTIKATNEIHYHNLQFFLWSPCSDVKLLLCELLI</sequence>